<keyword evidence="13" id="KW-0675">Receptor</keyword>
<evidence type="ECO:0000313" key="23">
    <source>
        <dbReference type="EMBL" id="KAF6163642.1"/>
    </source>
</evidence>
<evidence type="ECO:0000256" key="3">
    <source>
        <dbReference type="ARBA" id="ARBA00022536"/>
    </source>
</evidence>
<organism evidence="23 24">
    <name type="scientific">Kingdonia uniflora</name>
    <dbReference type="NCBI Taxonomy" id="39325"/>
    <lineage>
        <taxon>Eukaryota</taxon>
        <taxon>Viridiplantae</taxon>
        <taxon>Streptophyta</taxon>
        <taxon>Embryophyta</taxon>
        <taxon>Tracheophyta</taxon>
        <taxon>Spermatophyta</taxon>
        <taxon>Magnoliopsida</taxon>
        <taxon>Ranunculales</taxon>
        <taxon>Circaeasteraceae</taxon>
        <taxon>Kingdonia</taxon>
    </lineage>
</organism>
<comment type="caution">
    <text evidence="23">The sequence shown here is derived from an EMBL/GenBank/DDBJ whole genome shotgun (WGS) entry which is preliminary data.</text>
</comment>
<comment type="catalytic activity">
    <reaction evidence="16 17">
        <text>L-seryl-[protein] + ATP = O-phospho-L-seryl-[protein] + ADP + H(+)</text>
        <dbReference type="Rhea" id="RHEA:17989"/>
        <dbReference type="Rhea" id="RHEA-COMP:9863"/>
        <dbReference type="Rhea" id="RHEA-COMP:11604"/>
        <dbReference type="ChEBI" id="CHEBI:15378"/>
        <dbReference type="ChEBI" id="CHEBI:29999"/>
        <dbReference type="ChEBI" id="CHEBI:30616"/>
        <dbReference type="ChEBI" id="CHEBI:83421"/>
        <dbReference type="ChEBI" id="CHEBI:456216"/>
        <dbReference type="EC" id="2.7.11.1"/>
    </reaction>
</comment>
<dbReference type="PIRSF" id="PIRSF000641">
    <property type="entry name" value="SRK"/>
    <property type="match status" value="1"/>
</dbReference>
<evidence type="ECO:0000256" key="1">
    <source>
        <dbReference type="ARBA" id="ARBA00004479"/>
    </source>
</evidence>
<keyword evidence="14" id="KW-0325">Glycoprotein</keyword>
<dbReference type="SMART" id="SM00220">
    <property type="entry name" value="S_TKc"/>
    <property type="match status" value="1"/>
</dbReference>
<keyword evidence="4 17" id="KW-0808">Transferase</keyword>
<dbReference type="PROSITE" id="PS00108">
    <property type="entry name" value="PROTEIN_KINASE_ST"/>
    <property type="match status" value="1"/>
</dbReference>
<feature type="binding site" evidence="18">
    <location>
        <position position="550"/>
    </location>
    <ligand>
        <name>ATP</name>
        <dbReference type="ChEBI" id="CHEBI:30616"/>
    </ligand>
</feature>
<dbReference type="InterPro" id="IPR051343">
    <property type="entry name" value="G-type_lectin_kinases/EP1-like"/>
</dbReference>
<evidence type="ECO:0000256" key="6">
    <source>
        <dbReference type="ARBA" id="ARBA00022729"/>
    </source>
</evidence>
<feature type="domain" description="Bulb-type lectin" evidence="22">
    <location>
        <begin position="32"/>
        <end position="148"/>
    </location>
</feature>
<evidence type="ECO:0000259" key="21">
    <source>
        <dbReference type="PROSITE" id="PS50011"/>
    </source>
</evidence>
<evidence type="ECO:0000256" key="15">
    <source>
        <dbReference type="ARBA" id="ARBA00047899"/>
    </source>
</evidence>
<keyword evidence="6 20" id="KW-0732">Signal</keyword>
<protein>
    <recommendedName>
        <fullName evidence="17">Receptor-like serine/threonine-protein kinase</fullName>
        <ecNumber evidence="17">2.7.11.1</ecNumber>
    </recommendedName>
</protein>
<feature type="transmembrane region" description="Helical" evidence="19">
    <location>
        <begin position="458"/>
        <end position="484"/>
    </location>
</feature>
<dbReference type="EC" id="2.7.11.1" evidence="17"/>
<comment type="subcellular location">
    <subcellularLocation>
        <location evidence="1">Membrane</location>
        <topology evidence="1">Single-pass type I membrane protein</topology>
    </subcellularLocation>
</comment>
<dbReference type="FunFam" id="1.10.510.10:FF:000537">
    <property type="entry name" value="Putative receptor-like protein kinase"/>
    <property type="match status" value="1"/>
</dbReference>
<keyword evidence="9 17" id="KW-0067">ATP-binding</keyword>
<dbReference type="Gene3D" id="3.30.200.20">
    <property type="entry name" value="Phosphorylase Kinase, domain 1"/>
    <property type="match status" value="1"/>
</dbReference>
<feature type="chain" id="PRO_5029603471" description="Receptor-like serine/threonine-protein kinase" evidence="20">
    <location>
        <begin position="21"/>
        <end position="806"/>
    </location>
</feature>
<dbReference type="InterPro" id="IPR000719">
    <property type="entry name" value="Prot_kinase_dom"/>
</dbReference>
<evidence type="ECO:0000256" key="19">
    <source>
        <dbReference type="SAM" id="Phobius"/>
    </source>
</evidence>
<dbReference type="SMART" id="SM00108">
    <property type="entry name" value="B_lectin"/>
    <property type="match status" value="1"/>
</dbReference>
<dbReference type="InterPro" id="IPR017441">
    <property type="entry name" value="Protein_kinase_ATP_BS"/>
</dbReference>
<feature type="signal peptide" evidence="20">
    <location>
        <begin position="1"/>
        <end position="20"/>
    </location>
</feature>
<evidence type="ECO:0000256" key="7">
    <source>
        <dbReference type="ARBA" id="ARBA00022741"/>
    </source>
</evidence>
<dbReference type="Gene3D" id="1.10.510.10">
    <property type="entry name" value="Transferase(Phosphotransferase) domain 1"/>
    <property type="match status" value="1"/>
</dbReference>
<sequence length="806" mass="90531">MAPQLLLDCFCYLMFCVALAVSGSMPNNSNLIGLGSSLSPLVQPTSWLSPSRLFAFGFYQEGSGFSVGVWLMGSPENTIIWTAYRNDPPLSSNVTLQLTEDGKLLLWTEKMENKRLGDVSSVAFASMQDSGNFVLYSKNFSVLWQTFDFPTDTIMGGQNLSSGAELISSLSETSRSSGRFHLIMQTDGNLVAYPIDFTINSYWSTATFGRWNLHLNLKNNGLLSLRDRIGGNILSLSNNSLYLSYPNMQRNKAIAYRATLDTDGNFRLYSHHRINTNSISTTTMSIIWLALDHSCYVNSICGFNSFCVERNKTVDCICLPGFKFLDPNQTFLGCHTKVEEEGCRAYADNTTTTSSYNFSTVENLVFGGSESPYFHQTMKRKEDCREFCNKDCSCVAAMFQNGICDKLKLPLKYLRRNLNQSSITFIKVFSSDNKHGGSIPLSPIQSPSSIVSRKKKKYVLVLVLSLTIASFLCIVFALSCFFIYRRRIQRYHRMSRNRSSSLSGDFALRLFSYDDLEKATNGFKEELGRGSSGIVYKGVLLEVNKVVAIKRLESKIGIQGEKEFQSEMSAIGRTHHRNLVRLIGVCTERSNRLLVYEYMSNGSLADLLYKTDRRLGWNEKVLIALDIAKGILYLHEECDAHIVHCDIKPQNILMDDFWTAKVSNFGSAKVLMPNQSEILTGIKGTTGYSAPEWNKNEAITVKADVFSFGVVLLEIICSTTKMEVDETTRTHWVYKCLLADELYKLVDDEEVEEGILERMVLVGLCCIQDEPEVRPSMKNVLLMLEGIIGVPAPPHIQLLLSVFPNM</sequence>
<dbReference type="AlphaFoldDB" id="A0A7J7N9F0"/>
<dbReference type="SUPFAM" id="SSF51110">
    <property type="entry name" value="alpha-D-mannose-specific plant lectins"/>
    <property type="match status" value="2"/>
</dbReference>
<feature type="domain" description="Protein kinase" evidence="21">
    <location>
        <begin position="521"/>
        <end position="798"/>
    </location>
</feature>
<dbReference type="Gene3D" id="2.90.10.10">
    <property type="entry name" value="Bulb-type lectin domain"/>
    <property type="match status" value="2"/>
</dbReference>
<dbReference type="Pfam" id="PF01453">
    <property type="entry name" value="B_lectin"/>
    <property type="match status" value="1"/>
</dbReference>
<dbReference type="PANTHER" id="PTHR47976:SF27">
    <property type="entry name" value="RECEPTOR-LIKE SERINE_THREONINE-PROTEIN KINASE"/>
    <property type="match status" value="1"/>
</dbReference>
<dbReference type="Pfam" id="PF00954">
    <property type="entry name" value="S_locus_glycop"/>
    <property type="match status" value="1"/>
</dbReference>
<accession>A0A7J7N9F0</accession>
<evidence type="ECO:0000256" key="13">
    <source>
        <dbReference type="ARBA" id="ARBA00023170"/>
    </source>
</evidence>
<evidence type="ECO:0000256" key="17">
    <source>
        <dbReference type="PIRNR" id="PIRNR000641"/>
    </source>
</evidence>
<evidence type="ECO:0000256" key="8">
    <source>
        <dbReference type="ARBA" id="ARBA00022777"/>
    </source>
</evidence>
<feature type="domain" description="Bulb-type lectin" evidence="22">
    <location>
        <begin position="151"/>
        <end position="281"/>
    </location>
</feature>
<keyword evidence="10 19" id="KW-1133">Transmembrane helix</keyword>
<evidence type="ECO:0000256" key="2">
    <source>
        <dbReference type="ARBA" id="ARBA00022527"/>
    </source>
</evidence>
<keyword evidence="12" id="KW-1015">Disulfide bond</keyword>
<dbReference type="GO" id="GO:0005524">
    <property type="term" value="F:ATP binding"/>
    <property type="evidence" value="ECO:0007669"/>
    <property type="project" value="UniProtKB-UniRule"/>
</dbReference>
<evidence type="ECO:0000256" key="9">
    <source>
        <dbReference type="ARBA" id="ARBA00022840"/>
    </source>
</evidence>
<evidence type="ECO:0000256" key="18">
    <source>
        <dbReference type="PROSITE-ProRule" id="PRU10141"/>
    </source>
</evidence>
<gene>
    <name evidence="23" type="ORF">GIB67_036102</name>
</gene>
<dbReference type="InterPro" id="IPR011009">
    <property type="entry name" value="Kinase-like_dom_sf"/>
</dbReference>
<dbReference type="FunFam" id="2.90.10.10:FF:000026">
    <property type="entry name" value="Serine/threonine-protein kinase"/>
    <property type="match status" value="1"/>
</dbReference>
<keyword evidence="7 17" id="KW-0547">Nucleotide-binding</keyword>
<dbReference type="InterPro" id="IPR024171">
    <property type="entry name" value="SRK-like_kinase"/>
</dbReference>
<proteinExistence type="inferred from homology"/>
<dbReference type="EMBL" id="JACGCM010000971">
    <property type="protein sequence ID" value="KAF6163642.1"/>
    <property type="molecule type" value="Genomic_DNA"/>
</dbReference>
<dbReference type="OrthoDB" id="1668230at2759"/>
<keyword evidence="11 19" id="KW-0472">Membrane</keyword>
<keyword evidence="8 17" id="KW-0418">Kinase</keyword>
<evidence type="ECO:0000256" key="14">
    <source>
        <dbReference type="ARBA" id="ARBA00023180"/>
    </source>
</evidence>
<dbReference type="PROSITE" id="PS50011">
    <property type="entry name" value="PROTEIN_KINASE_DOM"/>
    <property type="match status" value="1"/>
</dbReference>
<keyword evidence="5 19" id="KW-0812">Transmembrane</keyword>
<keyword evidence="2 17" id="KW-0723">Serine/threonine-protein kinase</keyword>
<comment type="similarity">
    <text evidence="17">Belongs to the protein kinase superfamily. Ser/Thr protein kinase family.</text>
</comment>
<dbReference type="PROSITE" id="PS00107">
    <property type="entry name" value="PROTEIN_KINASE_ATP"/>
    <property type="match status" value="1"/>
</dbReference>
<dbReference type="Proteomes" id="UP000541444">
    <property type="component" value="Unassembled WGS sequence"/>
</dbReference>
<dbReference type="GO" id="GO:0004674">
    <property type="term" value="F:protein serine/threonine kinase activity"/>
    <property type="evidence" value="ECO:0007669"/>
    <property type="project" value="UniProtKB-KW"/>
</dbReference>
<dbReference type="InterPro" id="IPR000858">
    <property type="entry name" value="S_locus_glycoprot_dom"/>
</dbReference>
<dbReference type="GO" id="GO:0048544">
    <property type="term" value="P:recognition of pollen"/>
    <property type="evidence" value="ECO:0007669"/>
    <property type="project" value="InterPro"/>
</dbReference>
<dbReference type="InterPro" id="IPR001480">
    <property type="entry name" value="Bulb-type_lectin_dom"/>
</dbReference>
<dbReference type="InterPro" id="IPR036426">
    <property type="entry name" value="Bulb-type_lectin_dom_sf"/>
</dbReference>
<dbReference type="PROSITE" id="PS50927">
    <property type="entry name" value="BULB_LECTIN"/>
    <property type="match status" value="2"/>
</dbReference>
<dbReference type="InterPro" id="IPR008271">
    <property type="entry name" value="Ser/Thr_kinase_AS"/>
</dbReference>
<evidence type="ECO:0000256" key="12">
    <source>
        <dbReference type="ARBA" id="ARBA00023157"/>
    </source>
</evidence>
<dbReference type="GO" id="GO:0016020">
    <property type="term" value="C:membrane"/>
    <property type="evidence" value="ECO:0007669"/>
    <property type="project" value="UniProtKB-SubCell"/>
</dbReference>
<evidence type="ECO:0000256" key="5">
    <source>
        <dbReference type="ARBA" id="ARBA00022692"/>
    </source>
</evidence>
<evidence type="ECO:0000256" key="4">
    <source>
        <dbReference type="ARBA" id="ARBA00022679"/>
    </source>
</evidence>
<evidence type="ECO:0000256" key="20">
    <source>
        <dbReference type="SAM" id="SignalP"/>
    </source>
</evidence>
<name>A0A7J7N9F0_9MAGN</name>
<comment type="catalytic activity">
    <reaction evidence="15 17">
        <text>L-threonyl-[protein] + ATP = O-phospho-L-threonyl-[protein] + ADP + H(+)</text>
        <dbReference type="Rhea" id="RHEA:46608"/>
        <dbReference type="Rhea" id="RHEA-COMP:11060"/>
        <dbReference type="Rhea" id="RHEA-COMP:11605"/>
        <dbReference type="ChEBI" id="CHEBI:15378"/>
        <dbReference type="ChEBI" id="CHEBI:30013"/>
        <dbReference type="ChEBI" id="CHEBI:30616"/>
        <dbReference type="ChEBI" id="CHEBI:61977"/>
        <dbReference type="ChEBI" id="CHEBI:456216"/>
        <dbReference type="EC" id="2.7.11.1"/>
    </reaction>
</comment>
<dbReference type="Pfam" id="PF00069">
    <property type="entry name" value="Pkinase"/>
    <property type="match status" value="1"/>
</dbReference>
<keyword evidence="3" id="KW-0245">EGF-like domain</keyword>
<evidence type="ECO:0000259" key="22">
    <source>
        <dbReference type="PROSITE" id="PS50927"/>
    </source>
</evidence>
<keyword evidence="24" id="KW-1185">Reference proteome</keyword>
<reference evidence="23 24" key="1">
    <citation type="journal article" date="2020" name="IScience">
        <title>Genome Sequencing of the Endangered Kingdonia uniflora (Circaeasteraceae, Ranunculales) Reveals Potential Mechanisms of Evolutionary Specialization.</title>
        <authorList>
            <person name="Sun Y."/>
            <person name="Deng T."/>
            <person name="Zhang A."/>
            <person name="Moore M.J."/>
            <person name="Landis J.B."/>
            <person name="Lin N."/>
            <person name="Zhang H."/>
            <person name="Zhang X."/>
            <person name="Huang J."/>
            <person name="Zhang X."/>
            <person name="Sun H."/>
            <person name="Wang H."/>
        </authorList>
    </citation>
    <scope>NUCLEOTIDE SEQUENCE [LARGE SCALE GENOMIC DNA]</scope>
    <source>
        <strain evidence="23">TB1705</strain>
        <tissue evidence="23">Leaf</tissue>
    </source>
</reference>
<evidence type="ECO:0000256" key="16">
    <source>
        <dbReference type="ARBA" id="ARBA00048679"/>
    </source>
</evidence>
<evidence type="ECO:0000313" key="24">
    <source>
        <dbReference type="Proteomes" id="UP000541444"/>
    </source>
</evidence>
<dbReference type="FunFam" id="3.30.200.20:FF:000059">
    <property type="entry name" value="S-receptor-like serine/threonine-protein kinase"/>
    <property type="match status" value="1"/>
</dbReference>
<dbReference type="SUPFAM" id="SSF56112">
    <property type="entry name" value="Protein kinase-like (PK-like)"/>
    <property type="match status" value="1"/>
</dbReference>
<dbReference type="PANTHER" id="PTHR47976">
    <property type="entry name" value="G-TYPE LECTIN S-RECEPTOR-LIKE SERINE/THREONINE-PROTEIN KINASE SD2-5"/>
    <property type="match status" value="1"/>
</dbReference>
<evidence type="ECO:0000256" key="10">
    <source>
        <dbReference type="ARBA" id="ARBA00022989"/>
    </source>
</evidence>
<evidence type="ECO:0000256" key="11">
    <source>
        <dbReference type="ARBA" id="ARBA00023136"/>
    </source>
</evidence>